<evidence type="ECO:0000313" key="3">
    <source>
        <dbReference type="EnsemblMetazoa" id="AAEL002893-PA"/>
    </source>
</evidence>
<evidence type="ECO:0000256" key="1">
    <source>
        <dbReference type="ARBA" id="ARBA00023002"/>
    </source>
</evidence>
<reference evidence="3" key="2">
    <citation type="submission" date="2020-05" db="UniProtKB">
        <authorList>
            <consortium name="EnsemblMetazoa"/>
        </authorList>
    </citation>
    <scope>IDENTIFICATION</scope>
    <source>
        <strain evidence="3">LVP_AGWG</strain>
    </source>
</reference>
<dbReference type="InterPro" id="IPR002347">
    <property type="entry name" value="SDR_fam"/>
</dbReference>
<dbReference type="EnsemblMetazoa" id="AAEL002893-RA">
    <property type="protein sequence ID" value="AAEL002893-PA"/>
    <property type="gene ID" value="AAEL002893"/>
</dbReference>
<dbReference type="Proteomes" id="UP000008820">
    <property type="component" value="Chromosome 1"/>
</dbReference>
<keyword evidence="1" id="KW-0560">Oxidoreductase</keyword>
<dbReference type="CDD" id="cd05327">
    <property type="entry name" value="retinol-DH_like_SDR_c_like"/>
    <property type="match status" value="1"/>
</dbReference>
<comment type="similarity">
    <text evidence="2">Belongs to the short-chain dehydrogenases/reductases (SDR) family.</text>
</comment>
<dbReference type="AlphaFoldDB" id="A0A1S4F313"/>
<dbReference type="VEuPathDB" id="VectorBase:AAEL002893"/>
<dbReference type="SUPFAM" id="SSF51735">
    <property type="entry name" value="NAD(P)-binding Rossmann-fold domains"/>
    <property type="match status" value="1"/>
</dbReference>
<dbReference type="PANTHER" id="PTHR43157">
    <property type="entry name" value="PHOSPHATIDYLINOSITOL-GLYCAN BIOSYNTHESIS CLASS F PROTEIN-RELATED"/>
    <property type="match status" value="1"/>
</dbReference>
<dbReference type="GO" id="GO:0016491">
    <property type="term" value="F:oxidoreductase activity"/>
    <property type="evidence" value="ECO:0007669"/>
    <property type="project" value="UniProtKB-KW"/>
</dbReference>
<dbReference type="OrthoDB" id="542013at2759"/>
<dbReference type="InterPro" id="IPR036291">
    <property type="entry name" value="NAD(P)-bd_dom_sf"/>
</dbReference>
<accession>A0A1S4F313</accession>
<gene>
    <name evidence="3" type="primary">5576481</name>
</gene>
<dbReference type="PRINTS" id="PR00080">
    <property type="entry name" value="SDRFAMILY"/>
</dbReference>
<dbReference type="Gene3D" id="3.40.50.720">
    <property type="entry name" value="NAD(P)-binding Rossmann-like Domain"/>
    <property type="match status" value="1"/>
</dbReference>
<reference evidence="3 4" key="1">
    <citation type="submission" date="2017-06" db="EMBL/GenBank/DDBJ databases">
        <title>Aedes aegypti genome working group (AGWG) sequencing and assembly.</title>
        <authorList>
            <consortium name="Aedes aegypti Genome Working Group (AGWG)"/>
            <person name="Matthews B.J."/>
        </authorList>
    </citation>
    <scope>NUCLEOTIDE SEQUENCE [LARGE SCALE GENOMIC DNA]</scope>
    <source>
        <strain evidence="3 4">LVP_AGWG</strain>
    </source>
</reference>
<dbReference type="Pfam" id="PF00106">
    <property type="entry name" value="adh_short"/>
    <property type="match status" value="1"/>
</dbReference>
<dbReference type="InParanoid" id="A0A1S4F313"/>
<name>A0A1S4F313_AEDAE</name>
<keyword evidence="4" id="KW-1185">Reference proteome</keyword>
<protein>
    <submittedName>
        <fullName evidence="3">Uncharacterized protein</fullName>
    </submittedName>
</protein>
<proteinExistence type="inferred from homology"/>
<evidence type="ECO:0000256" key="2">
    <source>
        <dbReference type="RuleBase" id="RU000363"/>
    </source>
</evidence>
<sequence>MDDIKAALADADPFSSWWPFVISGIVFLISTIRMYMGGQACPNSNLVRDQVIIVTGASGGIGQALCKELVRRSAHVIMACRDLEKGDRARQSIIREIPGASLELVPLDLRSFDCVRRFVREVESNHRQIDVLINNAGIIFHPEQRTTDGFEMHLQCNYLGHFLLTQLLMPLLERAPQGRVINVSAHGYTAGKMTIEDPLNVGSWAPGFHARDAFSHSKLAIVLATRAMAGRLRKAKSKVTVNACSPGLVRGTEHLRHSPIMRALFARALTYPWMWLFMKNPHQGAQTMVRLATDPELWQVSGEFFNDCEQTDVSELAKDDLLAEKLYKETIKALKLE</sequence>
<organism evidence="3 4">
    <name type="scientific">Aedes aegypti</name>
    <name type="common">Yellowfever mosquito</name>
    <name type="synonym">Culex aegypti</name>
    <dbReference type="NCBI Taxonomy" id="7159"/>
    <lineage>
        <taxon>Eukaryota</taxon>
        <taxon>Metazoa</taxon>
        <taxon>Ecdysozoa</taxon>
        <taxon>Arthropoda</taxon>
        <taxon>Hexapoda</taxon>
        <taxon>Insecta</taxon>
        <taxon>Pterygota</taxon>
        <taxon>Neoptera</taxon>
        <taxon>Endopterygota</taxon>
        <taxon>Diptera</taxon>
        <taxon>Nematocera</taxon>
        <taxon>Culicoidea</taxon>
        <taxon>Culicidae</taxon>
        <taxon>Culicinae</taxon>
        <taxon>Aedini</taxon>
        <taxon>Aedes</taxon>
        <taxon>Stegomyia</taxon>
    </lineage>
</organism>
<dbReference type="PRINTS" id="PR00081">
    <property type="entry name" value="GDHRDH"/>
</dbReference>
<dbReference type="PANTHER" id="PTHR43157:SF31">
    <property type="entry name" value="PHOSPHATIDYLINOSITOL-GLYCAN BIOSYNTHESIS CLASS F PROTEIN"/>
    <property type="match status" value="1"/>
</dbReference>
<evidence type="ECO:0000313" key="4">
    <source>
        <dbReference type="Proteomes" id="UP000008820"/>
    </source>
</evidence>